<keyword evidence="8" id="KW-0902">Two-component regulatory system</keyword>
<dbReference type="PANTHER" id="PTHR24421">
    <property type="entry name" value="NITRATE/NITRITE SENSOR PROTEIN NARX-RELATED"/>
    <property type="match status" value="1"/>
</dbReference>
<dbReference type="Proteomes" id="UP001597419">
    <property type="component" value="Unassembled WGS sequence"/>
</dbReference>
<evidence type="ECO:0000256" key="3">
    <source>
        <dbReference type="ARBA" id="ARBA00022553"/>
    </source>
</evidence>
<feature type="transmembrane region" description="Helical" evidence="9">
    <location>
        <begin position="21"/>
        <end position="42"/>
    </location>
</feature>
<evidence type="ECO:0000256" key="5">
    <source>
        <dbReference type="ARBA" id="ARBA00022741"/>
    </source>
</evidence>
<evidence type="ECO:0000313" key="12">
    <source>
        <dbReference type="EMBL" id="MFD2458323.1"/>
    </source>
</evidence>
<keyword evidence="9" id="KW-1133">Transmembrane helix</keyword>
<dbReference type="PANTHER" id="PTHR24421:SF10">
    <property type="entry name" value="NITRATE_NITRITE SENSOR PROTEIN NARQ"/>
    <property type="match status" value="1"/>
</dbReference>
<keyword evidence="9" id="KW-0472">Membrane</keyword>
<keyword evidence="13" id="KW-1185">Reference proteome</keyword>
<feature type="transmembrane region" description="Helical" evidence="9">
    <location>
        <begin position="54"/>
        <end position="70"/>
    </location>
</feature>
<feature type="transmembrane region" description="Helical" evidence="9">
    <location>
        <begin position="100"/>
        <end position="121"/>
    </location>
</feature>
<proteinExistence type="predicted"/>
<keyword evidence="7" id="KW-0067">ATP-binding</keyword>
<dbReference type="EMBL" id="JBHUKU010000003">
    <property type="protein sequence ID" value="MFD2458323.1"/>
    <property type="molecule type" value="Genomic_DNA"/>
</dbReference>
<gene>
    <name evidence="12" type="ORF">ACFSYJ_06930</name>
</gene>
<comment type="caution">
    <text evidence="12">The sequence shown here is derived from an EMBL/GenBank/DDBJ whole genome shotgun (WGS) entry which is preliminary data.</text>
</comment>
<dbReference type="Pfam" id="PF07730">
    <property type="entry name" value="HisKA_3"/>
    <property type="match status" value="1"/>
</dbReference>
<dbReference type="CDD" id="cd16917">
    <property type="entry name" value="HATPase_UhpB-NarQ-NarX-like"/>
    <property type="match status" value="1"/>
</dbReference>
<evidence type="ECO:0000259" key="11">
    <source>
        <dbReference type="Pfam" id="PF07730"/>
    </source>
</evidence>
<feature type="transmembrane region" description="Helical" evidence="9">
    <location>
        <begin position="237"/>
        <end position="254"/>
    </location>
</feature>
<reference evidence="13" key="1">
    <citation type="journal article" date="2019" name="Int. J. Syst. Evol. Microbiol.">
        <title>The Global Catalogue of Microorganisms (GCM) 10K type strain sequencing project: providing services to taxonomists for standard genome sequencing and annotation.</title>
        <authorList>
            <consortium name="The Broad Institute Genomics Platform"/>
            <consortium name="The Broad Institute Genome Sequencing Center for Infectious Disease"/>
            <person name="Wu L."/>
            <person name="Ma J."/>
        </authorList>
    </citation>
    <scope>NUCLEOTIDE SEQUENCE [LARGE SCALE GENOMIC DNA]</scope>
    <source>
        <strain evidence="13">CGMCC 4.7643</strain>
    </source>
</reference>
<evidence type="ECO:0000256" key="4">
    <source>
        <dbReference type="ARBA" id="ARBA00022679"/>
    </source>
</evidence>
<dbReference type="SUPFAM" id="SSF55874">
    <property type="entry name" value="ATPase domain of HSP90 chaperone/DNA topoisomerase II/histidine kinase"/>
    <property type="match status" value="1"/>
</dbReference>
<sequence>MAAENPDTSFYARAKEFARRLGAPAIVLFGALLFDILLLGSAAIDNAGPKWVDLWLFPGIFGMAGCVWWARSRAAVAAVAGAGVLVLSSVLIRATHAPAYSSLLVNLSITEVVAGVELVYFAARKTRLGVASVTISSLVVGALCAVFGRVHSSHLTSSQVLASLFVGLGLLAGATVLGLLTRPRNLPKPKTRWLADHQSPTVRLIAETLRNQWPLVGVLAPFLLIDFIGTYNNNLHPLPILACSLAAAGIVLLAPRHPEPAAIALAAVFLLTAFVSPFIRPSLVWGGGLTLPEVAAGMGMVVHLVRLVPARRAWPRIGLLGAVVAVAAVFGGDAKGGRADANLLGMLFIVAVLMLGIAVATGLFLRSRDRERKQVIRSAVTDAQTSERMALARELHDVVAHHVTGIVVQAQAAKMMAAKDPSVAVEAMDRIEHAGTEALVAMRRLVRSMRGDAPAGSSELSEQATTDLGADLRRLVEHSQHGVETSCHLDLPPDLPHEVGRSALRLIQEALTNIGKHASGATEALVVAEVAGPELHLQVTDNGREPDRRPAGGSGGYGLVGMRERVALLHGRISAGRMPDGGWRVEAWLPLAEQRNEDE</sequence>
<dbReference type="InterPro" id="IPR036890">
    <property type="entry name" value="HATPase_C_sf"/>
</dbReference>
<feature type="transmembrane region" description="Helical" evidence="9">
    <location>
        <begin position="285"/>
        <end position="306"/>
    </location>
</feature>
<feature type="transmembrane region" description="Helical" evidence="9">
    <location>
        <begin position="313"/>
        <end position="331"/>
    </location>
</feature>
<feature type="transmembrane region" description="Helical" evidence="9">
    <location>
        <begin position="213"/>
        <end position="231"/>
    </location>
</feature>
<dbReference type="RefSeq" id="WP_345394935.1">
    <property type="nucleotide sequence ID" value="NZ_BAABHG010000007.1"/>
</dbReference>
<feature type="transmembrane region" description="Helical" evidence="9">
    <location>
        <begin position="261"/>
        <end position="279"/>
    </location>
</feature>
<keyword evidence="4" id="KW-0808">Transferase</keyword>
<feature type="transmembrane region" description="Helical" evidence="9">
    <location>
        <begin position="160"/>
        <end position="180"/>
    </location>
</feature>
<dbReference type="InterPro" id="IPR003594">
    <property type="entry name" value="HATPase_dom"/>
</dbReference>
<dbReference type="InterPro" id="IPR011712">
    <property type="entry name" value="Sig_transdc_His_kin_sub3_dim/P"/>
</dbReference>
<evidence type="ECO:0000256" key="8">
    <source>
        <dbReference type="ARBA" id="ARBA00023012"/>
    </source>
</evidence>
<dbReference type="EC" id="2.7.13.3" evidence="2"/>
<dbReference type="Pfam" id="PF02518">
    <property type="entry name" value="HATPase_c"/>
    <property type="match status" value="1"/>
</dbReference>
<dbReference type="Gene3D" id="1.20.5.1930">
    <property type="match status" value="1"/>
</dbReference>
<evidence type="ECO:0000259" key="10">
    <source>
        <dbReference type="Pfam" id="PF02518"/>
    </source>
</evidence>
<name>A0ABW5GA28_9PSEU</name>
<dbReference type="InterPro" id="IPR050482">
    <property type="entry name" value="Sensor_HK_TwoCompSys"/>
</dbReference>
<keyword evidence="9" id="KW-0812">Transmembrane</keyword>
<evidence type="ECO:0000313" key="13">
    <source>
        <dbReference type="Proteomes" id="UP001597419"/>
    </source>
</evidence>
<feature type="domain" description="Signal transduction histidine kinase subgroup 3 dimerisation and phosphoacceptor" evidence="11">
    <location>
        <begin position="387"/>
        <end position="451"/>
    </location>
</feature>
<feature type="domain" description="Histidine kinase/HSP90-like ATPase" evidence="10">
    <location>
        <begin position="504"/>
        <end position="592"/>
    </location>
</feature>
<evidence type="ECO:0000256" key="1">
    <source>
        <dbReference type="ARBA" id="ARBA00000085"/>
    </source>
</evidence>
<comment type="catalytic activity">
    <reaction evidence="1">
        <text>ATP + protein L-histidine = ADP + protein N-phospho-L-histidine.</text>
        <dbReference type="EC" id="2.7.13.3"/>
    </reaction>
</comment>
<dbReference type="Gene3D" id="3.30.565.10">
    <property type="entry name" value="Histidine kinase-like ATPase, C-terminal domain"/>
    <property type="match status" value="1"/>
</dbReference>
<keyword evidence="5" id="KW-0547">Nucleotide-binding</keyword>
<dbReference type="GO" id="GO:0016301">
    <property type="term" value="F:kinase activity"/>
    <property type="evidence" value="ECO:0007669"/>
    <property type="project" value="UniProtKB-KW"/>
</dbReference>
<feature type="transmembrane region" description="Helical" evidence="9">
    <location>
        <begin position="75"/>
        <end position="94"/>
    </location>
</feature>
<evidence type="ECO:0000256" key="9">
    <source>
        <dbReference type="SAM" id="Phobius"/>
    </source>
</evidence>
<feature type="transmembrane region" description="Helical" evidence="9">
    <location>
        <begin position="128"/>
        <end position="148"/>
    </location>
</feature>
<accession>A0ABW5GA28</accession>
<protein>
    <recommendedName>
        <fullName evidence="2">histidine kinase</fullName>
        <ecNumber evidence="2">2.7.13.3</ecNumber>
    </recommendedName>
</protein>
<evidence type="ECO:0000256" key="2">
    <source>
        <dbReference type="ARBA" id="ARBA00012438"/>
    </source>
</evidence>
<keyword evidence="3" id="KW-0597">Phosphoprotein</keyword>
<feature type="transmembrane region" description="Helical" evidence="9">
    <location>
        <begin position="343"/>
        <end position="365"/>
    </location>
</feature>
<keyword evidence="6 12" id="KW-0418">Kinase</keyword>
<organism evidence="12 13">
    <name type="scientific">Amycolatopsis samaneae</name>
    <dbReference type="NCBI Taxonomy" id="664691"/>
    <lineage>
        <taxon>Bacteria</taxon>
        <taxon>Bacillati</taxon>
        <taxon>Actinomycetota</taxon>
        <taxon>Actinomycetes</taxon>
        <taxon>Pseudonocardiales</taxon>
        <taxon>Pseudonocardiaceae</taxon>
        <taxon>Amycolatopsis</taxon>
    </lineage>
</organism>
<evidence type="ECO:0000256" key="6">
    <source>
        <dbReference type="ARBA" id="ARBA00022777"/>
    </source>
</evidence>
<evidence type="ECO:0000256" key="7">
    <source>
        <dbReference type="ARBA" id="ARBA00022840"/>
    </source>
</evidence>